<dbReference type="Proteomes" id="UP001235939">
    <property type="component" value="Chromosome 15"/>
</dbReference>
<proteinExistence type="predicted"/>
<dbReference type="InterPro" id="IPR035892">
    <property type="entry name" value="C2_domain_sf"/>
</dbReference>
<evidence type="ECO:0000313" key="2">
    <source>
        <dbReference type="EMBL" id="UYV77873.1"/>
    </source>
</evidence>
<keyword evidence="3" id="KW-1185">Reference proteome</keyword>
<dbReference type="EMBL" id="CP092877">
    <property type="protein sequence ID" value="UYV77873.1"/>
    <property type="molecule type" value="Genomic_DNA"/>
</dbReference>
<dbReference type="PROSITE" id="PS50004">
    <property type="entry name" value="C2"/>
    <property type="match status" value="1"/>
</dbReference>
<dbReference type="SUPFAM" id="SSF49562">
    <property type="entry name" value="C2 domain (Calcium/lipid-binding domain, CaLB)"/>
    <property type="match status" value="1"/>
</dbReference>
<dbReference type="PANTHER" id="PTHR10480:SF12">
    <property type="entry name" value="UNC-13, ISOFORM E"/>
    <property type="match status" value="1"/>
</dbReference>
<name>A0ABY6LA03_9ARAC</name>
<gene>
    <name evidence="2" type="ORF">LAZ67_15002643</name>
</gene>
<dbReference type="Pfam" id="PF00168">
    <property type="entry name" value="C2"/>
    <property type="match status" value="1"/>
</dbReference>
<feature type="domain" description="C2" evidence="1">
    <location>
        <begin position="1"/>
        <end position="102"/>
    </location>
</feature>
<reference evidence="2 3" key="1">
    <citation type="submission" date="2022-01" db="EMBL/GenBank/DDBJ databases">
        <title>A chromosomal length assembly of Cordylochernes scorpioides.</title>
        <authorList>
            <person name="Zeh D."/>
            <person name="Zeh J."/>
        </authorList>
    </citation>
    <scope>NUCLEOTIDE SEQUENCE [LARGE SCALE GENOMIC DNA]</scope>
    <source>
        <strain evidence="2">IN4F17</strain>
        <tissue evidence="2">Whole Body</tissue>
    </source>
</reference>
<accession>A0ABY6LA03</accession>
<dbReference type="InterPro" id="IPR000008">
    <property type="entry name" value="C2_dom"/>
</dbReference>
<organism evidence="2 3">
    <name type="scientific">Cordylochernes scorpioides</name>
    <dbReference type="NCBI Taxonomy" id="51811"/>
    <lineage>
        <taxon>Eukaryota</taxon>
        <taxon>Metazoa</taxon>
        <taxon>Ecdysozoa</taxon>
        <taxon>Arthropoda</taxon>
        <taxon>Chelicerata</taxon>
        <taxon>Arachnida</taxon>
        <taxon>Pseudoscorpiones</taxon>
        <taxon>Cheliferoidea</taxon>
        <taxon>Chernetidae</taxon>
        <taxon>Cordylochernes</taxon>
    </lineage>
</organism>
<dbReference type="SMART" id="SM00239">
    <property type="entry name" value="C2"/>
    <property type="match status" value="1"/>
</dbReference>
<dbReference type="PANTHER" id="PTHR10480">
    <property type="entry name" value="PROTEIN UNC-13 HOMOLOG"/>
    <property type="match status" value="1"/>
</dbReference>
<protein>
    <recommendedName>
        <fullName evidence="1">C2 domain-containing protein</fullName>
    </recommendedName>
</protein>
<evidence type="ECO:0000313" key="3">
    <source>
        <dbReference type="Proteomes" id="UP001235939"/>
    </source>
</evidence>
<evidence type="ECO:0000259" key="1">
    <source>
        <dbReference type="PROSITE" id="PS50004"/>
    </source>
</evidence>
<sequence length="152" mass="16917">MYANIEPNVPPTLLCSLYGVCAGQFSTYATLKLQTVKSTTVTVKGNTPQWEQDFMFETNRMDTGLVVEVWNKGLLWDKLLGTQWLPLLNIQYSTECGEGEWLSLDAELLVDNGKIVGTRVPTGHSILLEAHFELPYGRPASPLESLCDVLKP</sequence>
<dbReference type="InterPro" id="IPR027080">
    <property type="entry name" value="Unc-13"/>
</dbReference>
<dbReference type="Gene3D" id="2.60.40.150">
    <property type="entry name" value="C2 domain"/>
    <property type="match status" value="1"/>
</dbReference>